<keyword evidence="5 12" id="KW-0274">FAD</keyword>
<protein>
    <recommendedName>
        <fullName evidence="3 14">Dihydrolipoyl dehydrogenase</fullName>
        <ecNumber evidence="2 14">1.8.1.4</ecNumber>
    </recommendedName>
</protein>
<evidence type="ECO:0000256" key="12">
    <source>
        <dbReference type="PIRSR" id="PIRSR000350-3"/>
    </source>
</evidence>
<dbReference type="FunFam" id="3.30.390.30:FF:000001">
    <property type="entry name" value="Dihydrolipoyl dehydrogenase"/>
    <property type="match status" value="1"/>
</dbReference>
<evidence type="ECO:0000256" key="9">
    <source>
        <dbReference type="ARBA" id="ARBA00023284"/>
    </source>
</evidence>
<feature type="disulfide bond" description="Redox-active" evidence="13">
    <location>
        <begin position="39"/>
        <end position="44"/>
    </location>
</feature>
<dbReference type="PANTHER" id="PTHR22912">
    <property type="entry name" value="DISULFIDE OXIDOREDUCTASE"/>
    <property type="match status" value="1"/>
</dbReference>
<evidence type="ECO:0000256" key="7">
    <source>
        <dbReference type="ARBA" id="ARBA00023027"/>
    </source>
</evidence>
<dbReference type="Pfam" id="PF07992">
    <property type="entry name" value="Pyr_redox_2"/>
    <property type="match status" value="1"/>
</dbReference>
<dbReference type="InterPro" id="IPR012999">
    <property type="entry name" value="Pyr_OxRdtase_I_AS"/>
</dbReference>
<dbReference type="AlphaFoldDB" id="A0A9X3TND2"/>
<comment type="miscellaneous">
    <text evidence="14">The active site is a redox-active disulfide bond.</text>
</comment>
<comment type="caution">
    <text evidence="17">The sequence shown here is derived from an EMBL/GenBank/DDBJ whole genome shotgun (WGS) entry which is preliminary data.</text>
</comment>
<evidence type="ECO:0000256" key="4">
    <source>
        <dbReference type="ARBA" id="ARBA00022630"/>
    </source>
</evidence>
<evidence type="ECO:0000259" key="15">
    <source>
        <dbReference type="Pfam" id="PF02852"/>
    </source>
</evidence>
<evidence type="ECO:0000256" key="8">
    <source>
        <dbReference type="ARBA" id="ARBA00023157"/>
    </source>
</evidence>
<reference evidence="17" key="1">
    <citation type="submission" date="2022-12" db="EMBL/GenBank/DDBJ databases">
        <title>Draft genome sequence of the thermophilic strain Brevibacillus thermoruber HT42, isolated from Los Humeros, Puebla, Mexico, with biotechnological potential.</title>
        <authorList>
            <person name="Lara Sanchez J."/>
            <person name="Solis Palacios R."/>
            <person name="Bustos Baena A.S."/>
            <person name="Ruz Baez A.E."/>
            <person name="Espinosa Luna G."/>
            <person name="Oliart Ros R.M."/>
        </authorList>
    </citation>
    <scope>NUCLEOTIDE SEQUENCE</scope>
    <source>
        <strain evidence="17">HT42</strain>
    </source>
</reference>
<evidence type="ECO:0000313" key="18">
    <source>
        <dbReference type="Proteomes" id="UP001151071"/>
    </source>
</evidence>
<dbReference type="PIRSF" id="PIRSF000350">
    <property type="entry name" value="Mercury_reductase_MerA"/>
    <property type="match status" value="1"/>
</dbReference>
<evidence type="ECO:0000259" key="16">
    <source>
        <dbReference type="Pfam" id="PF07992"/>
    </source>
</evidence>
<keyword evidence="7 12" id="KW-0520">NAD</keyword>
<keyword evidence="8" id="KW-1015">Disulfide bond</keyword>
<dbReference type="InterPro" id="IPR016156">
    <property type="entry name" value="FAD/NAD-linked_Rdtase_dimer_sf"/>
</dbReference>
<proteinExistence type="inferred from homology"/>
<evidence type="ECO:0000313" key="17">
    <source>
        <dbReference type="EMBL" id="MDA5107515.1"/>
    </source>
</evidence>
<keyword evidence="18" id="KW-1185">Reference proteome</keyword>
<feature type="binding site" evidence="12">
    <location>
        <position position="266"/>
    </location>
    <ligand>
        <name>NAD(+)</name>
        <dbReference type="ChEBI" id="CHEBI:57540"/>
    </ligand>
</feature>
<comment type="catalytic activity">
    <reaction evidence="10 14">
        <text>N(6)-[(R)-dihydrolipoyl]-L-lysyl-[protein] + NAD(+) = N(6)-[(R)-lipoyl]-L-lysyl-[protein] + NADH + H(+)</text>
        <dbReference type="Rhea" id="RHEA:15045"/>
        <dbReference type="Rhea" id="RHEA-COMP:10474"/>
        <dbReference type="Rhea" id="RHEA-COMP:10475"/>
        <dbReference type="ChEBI" id="CHEBI:15378"/>
        <dbReference type="ChEBI" id="CHEBI:57540"/>
        <dbReference type="ChEBI" id="CHEBI:57945"/>
        <dbReference type="ChEBI" id="CHEBI:83099"/>
        <dbReference type="ChEBI" id="CHEBI:83100"/>
        <dbReference type="EC" id="1.8.1.4"/>
    </reaction>
</comment>
<keyword evidence="6 14" id="KW-0560">Oxidoreductase</keyword>
<keyword evidence="4 14" id="KW-0285">Flavoprotein</keyword>
<dbReference type="InterPro" id="IPR004099">
    <property type="entry name" value="Pyr_nucl-diS_OxRdtase_dimer"/>
</dbReference>
<evidence type="ECO:0000256" key="5">
    <source>
        <dbReference type="ARBA" id="ARBA00022827"/>
    </source>
</evidence>
<evidence type="ECO:0000256" key="3">
    <source>
        <dbReference type="ARBA" id="ARBA00016961"/>
    </source>
</evidence>
<feature type="binding site" evidence="12">
    <location>
        <begin position="178"/>
        <end position="185"/>
    </location>
    <ligand>
        <name>NAD(+)</name>
        <dbReference type="ChEBI" id="CHEBI:57540"/>
    </ligand>
</feature>
<keyword evidence="9 14" id="KW-0676">Redox-active center</keyword>
<dbReference type="RefSeq" id="WP_271139532.1">
    <property type="nucleotide sequence ID" value="NZ_JAPYYP010000003.1"/>
</dbReference>
<dbReference type="PRINTS" id="PR00411">
    <property type="entry name" value="PNDRDTASEI"/>
</dbReference>
<evidence type="ECO:0000256" key="13">
    <source>
        <dbReference type="PIRSR" id="PIRSR000350-4"/>
    </source>
</evidence>
<feature type="binding site" evidence="12">
    <location>
        <position position="306"/>
    </location>
    <ligand>
        <name>FAD</name>
        <dbReference type="ChEBI" id="CHEBI:57692"/>
    </ligand>
</feature>
<dbReference type="Gene3D" id="3.50.50.60">
    <property type="entry name" value="FAD/NAD(P)-binding domain"/>
    <property type="match status" value="2"/>
</dbReference>
<dbReference type="SUPFAM" id="SSF55424">
    <property type="entry name" value="FAD/NAD-linked reductases, dimerisation (C-terminal) domain"/>
    <property type="match status" value="1"/>
</dbReference>
<dbReference type="InterPro" id="IPR001100">
    <property type="entry name" value="Pyr_nuc-diS_OxRdtase"/>
</dbReference>
<accession>A0A9X3TND2</accession>
<dbReference type="PANTHER" id="PTHR22912:SF219">
    <property type="entry name" value="DIHYDROLIPOYL DEHYDROGENASE"/>
    <property type="match status" value="1"/>
</dbReference>
<comment type="similarity">
    <text evidence="1 14">Belongs to the class-I pyridine nucleotide-disulfide oxidoreductase family.</text>
</comment>
<dbReference type="SUPFAM" id="SSF51905">
    <property type="entry name" value="FAD/NAD(P)-binding domain"/>
    <property type="match status" value="1"/>
</dbReference>
<dbReference type="NCBIfam" id="TIGR01350">
    <property type="entry name" value="lipoamide_DH"/>
    <property type="match status" value="1"/>
</dbReference>
<dbReference type="Gene3D" id="3.30.390.30">
    <property type="match status" value="1"/>
</dbReference>
<keyword evidence="12" id="KW-0547">Nucleotide-binding</keyword>
<dbReference type="InterPro" id="IPR006258">
    <property type="entry name" value="Lipoamide_DH"/>
</dbReference>
<feature type="binding site" evidence="12">
    <location>
        <position position="48"/>
    </location>
    <ligand>
        <name>FAD</name>
        <dbReference type="ChEBI" id="CHEBI:57692"/>
    </ligand>
</feature>
<evidence type="ECO:0000256" key="1">
    <source>
        <dbReference type="ARBA" id="ARBA00007532"/>
    </source>
</evidence>
<evidence type="ECO:0000256" key="11">
    <source>
        <dbReference type="PIRSR" id="PIRSR000350-2"/>
    </source>
</evidence>
<dbReference type="Proteomes" id="UP001151071">
    <property type="component" value="Unassembled WGS sequence"/>
</dbReference>
<dbReference type="EMBL" id="JAPYYP010000003">
    <property type="protein sequence ID" value="MDA5107515.1"/>
    <property type="molecule type" value="Genomic_DNA"/>
</dbReference>
<dbReference type="InterPro" id="IPR036188">
    <property type="entry name" value="FAD/NAD-bd_sf"/>
</dbReference>
<dbReference type="GO" id="GO:0050660">
    <property type="term" value="F:flavin adenine dinucleotide binding"/>
    <property type="evidence" value="ECO:0007669"/>
    <property type="project" value="InterPro"/>
</dbReference>
<name>A0A9X3TND2_9BACL</name>
<evidence type="ECO:0000256" key="2">
    <source>
        <dbReference type="ARBA" id="ARBA00012608"/>
    </source>
</evidence>
<feature type="domain" description="FAD/NAD(P)-binding" evidence="16">
    <location>
        <begin position="3"/>
        <end position="321"/>
    </location>
</feature>
<feature type="domain" description="Pyridine nucleotide-disulphide oxidoreductase dimerisation" evidence="15">
    <location>
        <begin position="340"/>
        <end position="448"/>
    </location>
</feature>
<dbReference type="PRINTS" id="PR00368">
    <property type="entry name" value="FADPNR"/>
</dbReference>
<evidence type="ECO:0000256" key="14">
    <source>
        <dbReference type="RuleBase" id="RU003692"/>
    </source>
</evidence>
<sequence>MQNVAIIGGGPAGYVAAITAARLGKRVFLIEEKELGGTCLNEGCMPTKALLESAEMYQHVQRAGRFGIDVPAEAARVNWKNVQAYKQGIVRRLTSGVHHLMKKNQVQVIRGKAAFIDEHRLRIERTDGEQRLEADRFLIASGAEPIALPFAPFDGEWILHSGHAMSLDAAPPVLLIVGGGVIGCEFASLYGRMGSKVIVVEMADQLLPGEDADIAAVLERGLKQSGVTVHLGSRVEALDHTTKTARVRTPAGLIEVAADAVLVAIGRRPRVAGLGLERIGVRVTSRGIEVNERMQTNLPHIFAAGDAIGGIQLAHVAFHEGEVSAVNICGGDRTVHYRAVPRCIYTSPEVASVGLTERQAREAYGEIRIGEFPFAANGRAQILQETAGKAKVMIEPRYHEIVGISLVGPRATELIGQAALLLHTEMTAEAAENVIAPHPTLSETLWEAVRGGIGQAVHG</sequence>
<feature type="binding site" evidence="12">
    <location>
        <position position="201"/>
    </location>
    <ligand>
        <name>NAD(+)</name>
        <dbReference type="ChEBI" id="CHEBI:57540"/>
    </ligand>
</feature>
<dbReference type="InterPro" id="IPR050151">
    <property type="entry name" value="Class-I_Pyr_Nuc-Dis_Oxidored"/>
</dbReference>
<gene>
    <name evidence="17" type="primary">lpdA</name>
    <name evidence="17" type="ORF">O3V59_04015</name>
</gene>
<dbReference type="Pfam" id="PF02852">
    <property type="entry name" value="Pyr_redox_dim"/>
    <property type="match status" value="1"/>
</dbReference>
<dbReference type="GO" id="GO:0004148">
    <property type="term" value="F:dihydrolipoyl dehydrogenase (NADH) activity"/>
    <property type="evidence" value="ECO:0007669"/>
    <property type="project" value="UniProtKB-EC"/>
</dbReference>
<feature type="active site" description="Proton acceptor" evidence="11">
    <location>
        <position position="438"/>
    </location>
</feature>
<dbReference type="InterPro" id="IPR023753">
    <property type="entry name" value="FAD/NAD-binding_dom"/>
</dbReference>
<dbReference type="GO" id="GO:0006103">
    <property type="term" value="P:2-oxoglutarate metabolic process"/>
    <property type="evidence" value="ECO:0007669"/>
    <property type="project" value="TreeGrafter"/>
</dbReference>
<dbReference type="PROSITE" id="PS00076">
    <property type="entry name" value="PYRIDINE_REDOX_1"/>
    <property type="match status" value="1"/>
</dbReference>
<comment type="cofactor">
    <cofactor evidence="12 14">
        <name>FAD</name>
        <dbReference type="ChEBI" id="CHEBI:57692"/>
    </cofactor>
    <text evidence="12 14">Binds 1 FAD per subunit.</text>
</comment>
<evidence type="ECO:0000256" key="10">
    <source>
        <dbReference type="ARBA" id="ARBA00049187"/>
    </source>
</evidence>
<evidence type="ECO:0000256" key="6">
    <source>
        <dbReference type="ARBA" id="ARBA00023002"/>
    </source>
</evidence>
<dbReference type="EC" id="1.8.1.4" evidence="2 14"/>
<organism evidence="17 18">
    <name type="scientific">Brevibacillus thermoruber</name>
    <dbReference type="NCBI Taxonomy" id="33942"/>
    <lineage>
        <taxon>Bacteria</taxon>
        <taxon>Bacillati</taxon>
        <taxon>Bacillota</taxon>
        <taxon>Bacilli</taxon>
        <taxon>Bacillales</taxon>
        <taxon>Paenibacillaceae</taxon>
        <taxon>Brevibacillus</taxon>
    </lineage>
</organism>